<feature type="chain" id="PRO_5047398976" evidence="4">
    <location>
        <begin position="45"/>
        <end position="1236"/>
    </location>
</feature>
<feature type="domain" description="LamG-like jellyroll fold" evidence="5">
    <location>
        <begin position="842"/>
        <end position="983"/>
    </location>
</feature>
<dbReference type="PANTHER" id="PTHR46943">
    <property type="entry name" value="PENTRAXIN-RELATED PROTEIN PTX3"/>
    <property type="match status" value="1"/>
</dbReference>
<name>A0ABP7T192_9ACTN</name>
<evidence type="ECO:0000313" key="6">
    <source>
        <dbReference type="EMBL" id="GAA4019603.1"/>
    </source>
</evidence>
<keyword evidence="2" id="KW-1015">Disulfide bond</keyword>
<feature type="compositionally biased region" description="Low complexity" evidence="3">
    <location>
        <begin position="788"/>
        <end position="797"/>
    </location>
</feature>
<feature type="region of interest" description="Disordered" evidence="3">
    <location>
        <begin position="225"/>
        <end position="302"/>
    </location>
</feature>
<feature type="domain" description="LamG-like jellyroll fold" evidence="5">
    <location>
        <begin position="1075"/>
        <end position="1219"/>
    </location>
</feature>
<dbReference type="InterPro" id="IPR042837">
    <property type="entry name" value="PTX3"/>
</dbReference>
<dbReference type="NCBIfam" id="NF033679">
    <property type="entry name" value="DNRLRE_dom"/>
    <property type="match status" value="1"/>
</dbReference>
<protein>
    <submittedName>
        <fullName evidence="6">LamG domain-containing protein</fullName>
    </submittedName>
</protein>
<evidence type="ECO:0000256" key="4">
    <source>
        <dbReference type="SAM" id="SignalP"/>
    </source>
</evidence>
<dbReference type="RefSeq" id="WP_345569468.1">
    <property type="nucleotide sequence ID" value="NZ_BAAAZX010000028.1"/>
</dbReference>
<evidence type="ECO:0000313" key="7">
    <source>
        <dbReference type="Proteomes" id="UP001500456"/>
    </source>
</evidence>
<proteinExistence type="predicted"/>
<keyword evidence="7" id="KW-1185">Reference proteome</keyword>
<feature type="compositionally biased region" description="Low complexity" evidence="3">
    <location>
        <begin position="257"/>
        <end position="302"/>
    </location>
</feature>
<dbReference type="Gene3D" id="2.60.120.200">
    <property type="match status" value="2"/>
</dbReference>
<evidence type="ECO:0000259" key="5">
    <source>
        <dbReference type="SMART" id="SM00560"/>
    </source>
</evidence>
<sequence>MNTGPSRRRRSTIRISRARRRPLVTAAVITALLTPGLSVTPATATEQISADTSTSDDSPPSLSPSAAQTKAKNSGKPVEIQTLRDERSTTVANPDGTFTTSEYVQPVRTRKNGEWTDIDTTLVEQKNGTIAPKAPLTAMSFSGGGDSTFAAIEKDGHALSLDWPGKLPKPKLDGSTATYASVLPGVDLKVTASAEGFSHVLVVKNRKAAANPELTELEFPVDTTSLDVKEDAGGGLTATDTGSGGPVFEAPQPLMWDSSNGSSDTSGDSGDPASAEPSAAASGSSPDPATDPATDATPPQGAQVADVAVDVASDALTLTPEQGMLTDADTVYPVYIDPVVKTASRTGWTMVSSYNSTYEFWKFGDDEGVGRCPSDVSYRCASSTDVKRQFFAMPTGSYEGKDIISAEFAVTLVHTYSDSAREVQLARVNSGGASAINSSTNWSNQPSSKETIATKSPTDTAGSCTSTNQNVRFGVTSTVQKAADNSWDTTTFRLKASSESDTSYWKRFCGNAHLSVTYNRPPLQPDQDDLQMKPGGSCEYGRATEHYVTEAPRVTAVIKDYDHNDTGSNSEILQAQFKVSWMNSSGVEVVRYATTAKKTTVDVTKGSQTGQQTFYYTIGSDVAGDGEAGFSIPPNTTVAWAVRGYDQTSYGPWSTDGDQTRCEFIYDASKPKSATVTSAEYPDDEAWHAGIGDYGSFTMDSPSIDVTGYSYYFTGPQADNTKKTVAAASTGGPATIRWMPPSEGSYTLHVAAVDGAGNPQLTPTTHVFLVSDGRAPVAAWTLGDKQGSAKAAGSSGAPDATAGSGVAFGQEGPLGSTDTAATFDGTDNAYLDAGAPAVDTGTTFSVSAWVKLPSKPTDNMTVVSQDGTAQPGFELGYDMDTASWTFSIPVSDMESLGTWKVSGATAVVDSWTHLIGVYDDELDKMMLYVNGVLIAADVQVRHTVWTASGAVQVGRRLSADGYTAALKGGVADVNLYDRVVPPTEGQEIGGIQPHQLSYWQLDEANAGLSPETGGGTGLTLSGGASIYRPDESCDPEADPDCKPPAAPLWGDGHLTLNGTNAYATRAAAGPLSAQDSFTLTARARLASANPTTDQTVLSLSGANGSAIKVKYVAAAARWQLVVTDADTGSPVTTTLLDAVHAPNSLGDGDHFALVYNAVFGDVLLYVNGVAAVDAAWDNAWDFSTTSLQVGRELTGSTASGYFSGSLDEVRMYQGPLDASLVAQVAVLPTGSSIDET</sequence>
<dbReference type="EMBL" id="BAAAZX010000028">
    <property type="protein sequence ID" value="GAA4019603.1"/>
    <property type="molecule type" value="Genomic_DNA"/>
</dbReference>
<dbReference type="PANTHER" id="PTHR46943:SF1">
    <property type="entry name" value="PENTRAXIN-RELATED PROTEIN PTX3"/>
    <property type="match status" value="1"/>
</dbReference>
<dbReference type="InterPro" id="IPR006558">
    <property type="entry name" value="LamG-like"/>
</dbReference>
<dbReference type="Proteomes" id="UP001500456">
    <property type="component" value="Unassembled WGS sequence"/>
</dbReference>
<dbReference type="InterPro" id="IPR013320">
    <property type="entry name" value="ConA-like_dom_sf"/>
</dbReference>
<feature type="signal peptide" evidence="4">
    <location>
        <begin position="1"/>
        <end position="44"/>
    </location>
</feature>
<evidence type="ECO:0000256" key="3">
    <source>
        <dbReference type="SAM" id="MobiDB-lite"/>
    </source>
</evidence>
<dbReference type="SMART" id="SM00560">
    <property type="entry name" value="LamGL"/>
    <property type="match status" value="2"/>
</dbReference>
<feature type="compositionally biased region" description="Polar residues" evidence="3">
    <location>
        <begin position="89"/>
        <end position="99"/>
    </location>
</feature>
<evidence type="ECO:0000256" key="1">
    <source>
        <dbReference type="ARBA" id="ARBA00022729"/>
    </source>
</evidence>
<dbReference type="SUPFAM" id="SSF49899">
    <property type="entry name" value="Concanavalin A-like lectins/glucanases"/>
    <property type="match status" value="2"/>
</dbReference>
<keyword evidence="1 4" id="KW-0732">Signal</keyword>
<organism evidence="6 7">
    <name type="scientific">Streptomyces plumbiresistens</name>
    <dbReference type="NCBI Taxonomy" id="511811"/>
    <lineage>
        <taxon>Bacteria</taxon>
        <taxon>Bacillati</taxon>
        <taxon>Actinomycetota</taxon>
        <taxon>Actinomycetes</taxon>
        <taxon>Kitasatosporales</taxon>
        <taxon>Streptomycetaceae</taxon>
        <taxon>Streptomyces</taxon>
    </lineage>
</organism>
<feature type="region of interest" description="Disordered" evidence="3">
    <location>
        <begin position="47"/>
        <end position="99"/>
    </location>
</feature>
<feature type="region of interest" description="Disordered" evidence="3">
    <location>
        <begin position="1027"/>
        <end position="1046"/>
    </location>
</feature>
<reference evidence="7" key="1">
    <citation type="journal article" date="2019" name="Int. J. Syst. Evol. Microbiol.">
        <title>The Global Catalogue of Microorganisms (GCM) 10K type strain sequencing project: providing services to taxonomists for standard genome sequencing and annotation.</title>
        <authorList>
            <consortium name="The Broad Institute Genomics Platform"/>
            <consortium name="The Broad Institute Genome Sequencing Center for Infectious Disease"/>
            <person name="Wu L."/>
            <person name="Ma J."/>
        </authorList>
    </citation>
    <scope>NUCLEOTIDE SEQUENCE [LARGE SCALE GENOMIC DNA]</scope>
    <source>
        <strain evidence="7">JCM 16924</strain>
    </source>
</reference>
<evidence type="ECO:0000256" key="2">
    <source>
        <dbReference type="ARBA" id="ARBA00023157"/>
    </source>
</evidence>
<feature type="region of interest" description="Disordered" evidence="3">
    <location>
        <begin position="436"/>
        <end position="465"/>
    </location>
</feature>
<accession>A0ABP7T192</accession>
<feature type="region of interest" description="Disordered" evidence="3">
    <location>
        <begin position="787"/>
        <end position="820"/>
    </location>
</feature>
<comment type="caution">
    <text evidence="6">The sequence shown here is derived from an EMBL/GenBank/DDBJ whole genome shotgun (WGS) entry which is preliminary data.</text>
</comment>
<feature type="compositionally biased region" description="Low complexity" evidence="3">
    <location>
        <begin position="49"/>
        <end position="69"/>
    </location>
</feature>
<gene>
    <name evidence="6" type="ORF">GCM10022232_74760</name>
</gene>
<dbReference type="Pfam" id="PF13385">
    <property type="entry name" value="Laminin_G_3"/>
    <property type="match status" value="2"/>
</dbReference>